<evidence type="ECO:0000259" key="7">
    <source>
        <dbReference type="SMART" id="SM01194"/>
    </source>
</evidence>
<dbReference type="Gene3D" id="3.30.420.60">
    <property type="entry name" value="eRF1 domain 2"/>
    <property type="match status" value="1"/>
</dbReference>
<comment type="similarity">
    <text evidence="3 6">Belongs to the eukaryotic release factor 1 family. Pelota subfamily.</text>
</comment>
<evidence type="ECO:0000256" key="6">
    <source>
        <dbReference type="RuleBase" id="RU362019"/>
    </source>
</evidence>
<comment type="caution">
    <text evidence="8">The sequence shown here is derived from an EMBL/GenBank/DDBJ whole genome shotgun (WGS) entry which is preliminary data.</text>
</comment>
<name>A0AAV9IQ26_CYACA</name>
<dbReference type="GO" id="GO:0071025">
    <property type="term" value="P:RNA surveillance"/>
    <property type="evidence" value="ECO:0007669"/>
    <property type="project" value="InterPro"/>
</dbReference>
<evidence type="ECO:0000256" key="3">
    <source>
        <dbReference type="ARBA" id="ARBA00009504"/>
    </source>
</evidence>
<dbReference type="Proteomes" id="UP001301350">
    <property type="component" value="Unassembled WGS sequence"/>
</dbReference>
<dbReference type="InterPro" id="IPR005142">
    <property type="entry name" value="eRF1_3"/>
</dbReference>
<dbReference type="Pfam" id="PF03465">
    <property type="entry name" value="eRF1_3"/>
    <property type="match status" value="1"/>
</dbReference>
<evidence type="ECO:0000256" key="1">
    <source>
        <dbReference type="ARBA" id="ARBA00001968"/>
    </source>
</evidence>
<dbReference type="GO" id="GO:0070481">
    <property type="term" value="P:nuclear-transcribed mRNA catabolic process, non-stop decay"/>
    <property type="evidence" value="ECO:0007669"/>
    <property type="project" value="InterPro"/>
</dbReference>
<dbReference type="InterPro" id="IPR004405">
    <property type="entry name" value="TF_pelota"/>
</dbReference>
<dbReference type="InterPro" id="IPR005140">
    <property type="entry name" value="eRF1_Pelota-like_N"/>
</dbReference>
<dbReference type="SMART" id="SM01194">
    <property type="entry name" value="eRF1_1"/>
    <property type="match status" value="1"/>
</dbReference>
<gene>
    <name evidence="8" type="ORF">CDCA_CDCA01G0103</name>
</gene>
<comment type="subcellular location">
    <subcellularLocation>
        <location evidence="2 6">Cytoplasm</location>
    </subcellularLocation>
</comment>
<dbReference type="PANTHER" id="PTHR10853">
    <property type="entry name" value="PELOTA"/>
    <property type="match status" value="1"/>
</dbReference>
<dbReference type="AlphaFoldDB" id="A0AAV9IQ26"/>
<evidence type="ECO:0000256" key="4">
    <source>
        <dbReference type="ARBA" id="ARBA00022490"/>
    </source>
</evidence>
<dbReference type="GO" id="GO:0005737">
    <property type="term" value="C:cytoplasm"/>
    <property type="evidence" value="ECO:0007669"/>
    <property type="project" value="UniProtKB-SubCell"/>
</dbReference>
<dbReference type="SUPFAM" id="SSF55315">
    <property type="entry name" value="L30e-like"/>
    <property type="match status" value="1"/>
</dbReference>
<dbReference type="FunFam" id="2.30.30.870:FF:000001">
    <property type="entry name" value="Protein pelota homolog"/>
    <property type="match status" value="1"/>
</dbReference>
<organism evidence="8 9">
    <name type="scientific">Cyanidium caldarium</name>
    <name type="common">Red alga</name>
    <dbReference type="NCBI Taxonomy" id="2771"/>
    <lineage>
        <taxon>Eukaryota</taxon>
        <taxon>Rhodophyta</taxon>
        <taxon>Bangiophyceae</taxon>
        <taxon>Cyanidiales</taxon>
        <taxon>Cyanidiaceae</taxon>
        <taxon>Cyanidium</taxon>
    </lineage>
</organism>
<comment type="cofactor">
    <cofactor evidence="1 6">
        <name>a divalent metal cation</name>
        <dbReference type="ChEBI" id="CHEBI:60240"/>
    </cofactor>
</comment>
<keyword evidence="5 6" id="KW-0479">Metal-binding</keyword>
<feature type="domain" description="eRF1/Pelota-like N-terminal" evidence="7">
    <location>
        <begin position="1"/>
        <end position="138"/>
    </location>
</feature>
<accession>A0AAV9IQ26</accession>
<dbReference type="InterPro" id="IPR005141">
    <property type="entry name" value="eRF1_2"/>
</dbReference>
<evidence type="ECO:0000313" key="8">
    <source>
        <dbReference type="EMBL" id="KAK4534078.1"/>
    </source>
</evidence>
<dbReference type="NCBIfam" id="TIGR00111">
    <property type="entry name" value="pelota"/>
    <property type="match status" value="1"/>
</dbReference>
<evidence type="ECO:0000256" key="5">
    <source>
        <dbReference type="ARBA" id="ARBA00022723"/>
    </source>
</evidence>
<dbReference type="PANTHER" id="PTHR10853:SF0">
    <property type="entry name" value="PROTEIN PELOTA HOMOLOG"/>
    <property type="match status" value="1"/>
</dbReference>
<keyword evidence="4 6" id="KW-0963">Cytoplasm</keyword>
<proteinExistence type="inferred from homology"/>
<dbReference type="GO" id="GO:0070651">
    <property type="term" value="P:nonfunctional rRNA decay"/>
    <property type="evidence" value="ECO:0007669"/>
    <property type="project" value="TreeGrafter"/>
</dbReference>
<dbReference type="FunFam" id="3.30.1330.30:FF:000008">
    <property type="entry name" value="Protein pelota homolog"/>
    <property type="match status" value="1"/>
</dbReference>
<dbReference type="InterPro" id="IPR038069">
    <property type="entry name" value="Pelota/DOM34_N"/>
</dbReference>
<dbReference type="GO" id="GO:0070966">
    <property type="term" value="P:nuclear-transcribed mRNA catabolic process, no-go decay"/>
    <property type="evidence" value="ECO:0007669"/>
    <property type="project" value="InterPro"/>
</dbReference>
<dbReference type="InterPro" id="IPR042226">
    <property type="entry name" value="eFR1_2_sf"/>
</dbReference>
<keyword evidence="9" id="KW-1185">Reference proteome</keyword>
<dbReference type="SUPFAM" id="SSF159065">
    <property type="entry name" value="Dom34/Pelota N-terminal domain-like"/>
    <property type="match status" value="1"/>
</dbReference>
<dbReference type="Gene3D" id="2.30.30.870">
    <property type="entry name" value="Pelota, domain A"/>
    <property type="match status" value="1"/>
</dbReference>
<evidence type="ECO:0000313" key="9">
    <source>
        <dbReference type="Proteomes" id="UP001301350"/>
    </source>
</evidence>
<dbReference type="InterPro" id="IPR058547">
    <property type="entry name" value="Pelota_N"/>
</dbReference>
<dbReference type="Pfam" id="PF26356">
    <property type="entry name" value="Pelota_N"/>
    <property type="match status" value="1"/>
</dbReference>
<dbReference type="GO" id="GO:0032790">
    <property type="term" value="P:ribosome disassembly"/>
    <property type="evidence" value="ECO:0007669"/>
    <property type="project" value="TreeGrafter"/>
</dbReference>
<sequence length="396" mass="43309">MKLHSRSVDLTAQRFEVSLTPETPEDLWQAYNLIEHGDAVRASTYRKVSRGNAGGADGIAAGSGGAERIRLSLTVRVQSVDFDPRAPSLRLQGVNLSENEHVKLHQHHTLELVPGVRFWLRKSHPDAVHLDVLRNATDPTASAEVVAVIMEEGLAHVCLVTGTATFVRARIQLPIPSKLGRLASTAFGQRQQALHKFFERILQALLQNTDFAVIKCVLVASPGFLKDDFMAYAIAEANRRPLRTLLENRSRFLVLPASSGHLHALHELLASPPAAARLADTRFAEQARALESFYERLNGDAERAAYGPPQVEHAAGLGAIDTLLLTDALFRSMDVPTRARYVQLAGRVQATGGRVLHLSTAHASGQQLMDLGGVAALLRFPVPDWEELEEHGEDKG</sequence>
<dbReference type="EMBL" id="JANCYW010000001">
    <property type="protein sequence ID" value="KAK4534078.1"/>
    <property type="molecule type" value="Genomic_DNA"/>
</dbReference>
<dbReference type="Gene3D" id="3.30.1330.30">
    <property type="match status" value="1"/>
</dbReference>
<comment type="function">
    <text evidence="6">Component of the Pelota-HBS1L complex, a complex that recognizes stalled ribosomes and triggers the No-Go Decay (NGD) pathway. In the Pelota-HBS1L complex, pelo recognizes ribosomes stalled at the 3' end of an mRNA and engages stalled ribosomes by destabilizing mRNA in the mRNA channel.</text>
</comment>
<dbReference type="Pfam" id="PF03464">
    <property type="entry name" value="eRF1_2"/>
    <property type="match status" value="1"/>
</dbReference>
<dbReference type="InterPro" id="IPR029064">
    <property type="entry name" value="Ribosomal_eL30-like_sf"/>
</dbReference>
<dbReference type="GO" id="GO:0046872">
    <property type="term" value="F:metal ion binding"/>
    <property type="evidence" value="ECO:0007669"/>
    <property type="project" value="UniProtKB-KW"/>
</dbReference>
<evidence type="ECO:0000256" key="2">
    <source>
        <dbReference type="ARBA" id="ARBA00004496"/>
    </source>
</evidence>
<reference evidence="8 9" key="1">
    <citation type="submission" date="2022-07" db="EMBL/GenBank/DDBJ databases">
        <title>Genome-wide signatures of adaptation to extreme environments.</title>
        <authorList>
            <person name="Cho C.H."/>
            <person name="Yoon H.S."/>
        </authorList>
    </citation>
    <scope>NUCLEOTIDE SEQUENCE [LARGE SCALE GENOMIC DNA]</scope>
    <source>
        <strain evidence="8 9">DBV 063 E5</strain>
    </source>
</reference>
<dbReference type="SUPFAM" id="SSF53137">
    <property type="entry name" value="Translational machinery components"/>
    <property type="match status" value="1"/>
</dbReference>
<protein>
    <recommendedName>
        <fullName evidence="6">Protein pelota homolog</fullName>
    </recommendedName>
</protein>